<gene>
    <name evidence="1" type="ORF">E2C01_026111</name>
</gene>
<sequence length="71" mass="8294">MRFSSRKDQYLPFTKFTIRLLWLPEGLEHVSSHHARPQVRVVRSSPHIRHNSRVGAEMCIVLVECEWPGPS</sequence>
<dbReference type="AlphaFoldDB" id="A0A5B7EEW0"/>
<keyword evidence="2" id="KW-1185">Reference proteome</keyword>
<organism evidence="1 2">
    <name type="scientific">Portunus trituberculatus</name>
    <name type="common">Swimming crab</name>
    <name type="synonym">Neptunus trituberculatus</name>
    <dbReference type="NCBI Taxonomy" id="210409"/>
    <lineage>
        <taxon>Eukaryota</taxon>
        <taxon>Metazoa</taxon>
        <taxon>Ecdysozoa</taxon>
        <taxon>Arthropoda</taxon>
        <taxon>Crustacea</taxon>
        <taxon>Multicrustacea</taxon>
        <taxon>Malacostraca</taxon>
        <taxon>Eumalacostraca</taxon>
        <taxon>Eucarida</taxon>
        <taxon>Decapoda</taxon>
        <taxon>Pleocyemata</taxon>
        <taxon>Brachyura</taxon>
        <taxon>Eubrachyura</taxon>
        <taxon>Portunoidea</taxon>
        <taxon>Portunidae</taxon>
        <taxon>Portuninae</taxon>
        <taxon>Portunus</taxon>
    </lineage>
</organism>
<protein>
    <submittedName>
        <fullName evidence="1">Uncharacterized protein</fullName>
    </submittedName>
</protein>
<evidence type="ECO:0000313" key="1">
    <source>
        <dbReference type="EMBL" id="MPC32781.1"/>
    </source>
</evidence>
<name>A0A5B7EEW0_PORTR</name>
<dbReference type="Proteomes" id="UP000324222">
    <property type="component" value="Unassembled WGS sequence"/>
</dbReference>
<evidence type="ECO:0000313" key="2">
    <source>
        <dbReference type="Proteomes" id="UP000324222"/>
    </source>
</evidence>
<reference evidence="1 2" key="1">
    <citation type="submission" date="2019-05" db="EMBL/GenBank/DDBJ databases">
        <title>Another draft genome of Portunus trituberculatus and its Hox gene families provides insights of decapod evolution.</title>
        <authorList>
            <person name="Jeong J.-H."/>
            <person name="Song I."/>
            <person name="Kim S."/>
            <person name="Choi T."/>
            <person name="Kim D."/>
            <person name="Ryu S."/>
            <person name="Kim W."/>
        </authorList>
    </citation>
    <scope>NUCLEOTIDE SEQUENCE [LARGE SCALE GENOMIC DNA]</scope>
    <source>
        <tissue evidence="1">Muscle</tissue>
    </source>
</reference>
<proteinExistence type="predicted"/>
<accession>A0A5B7EEW0</accession>
<dbReference type="EMBL" id="VSRR010002694">
    <property type="protein sequence ID" value="MPC32781.1"/>
    <property type="molecule type" value="Genomic_DNA"/>
</dbReference>
<comment type="caution">
    <text evidence="1">The sequence shown here is derived from an EMBL/GenBank/DDBJ whole genome shotgun (WGS) entry which is preliminary data.</text>
</comment>